<sequence>MTTKSMGFEATSQFNEGRHSEPCRQATFHLLFGQQGKPQLWLLVLLALWGVVMAVSIGTP</sequence>
<evidence type="ECO:0000313" key="2">
    <source>
        <dbReference type="EMBL" id="NML46562.1"/>
    </source>
</evidence>
<organism evidence="2 3">
    <name type="scientific">Ramlibacter agri</name>
    <dbReference type="NCBI Taxonomy" id="2728837"/>
    <lineage>
        <taxon>Bacteria</taxon>
        <taxon>Pseudomonadati</taxon>
        <taxon>Pseudomonadota</taxon>
        <taxon>Betaproteobacteria</taxon>
        <taxon>Burkholderiales</taxon>
        <taxon>Comamonadaceae</taxon>
        <taxon>Ramlibacter</taxon>
    </lineage>
</organism>
<dbReference type="RefSeq" id="WP_169420821.1">
    <property type="nucleotide sequence ID" value="NZ_JABBFX010000002.1"/>
</dbReference>
<evidence type="ECO:0000313" key="3">
    <source>
        <dbReference type="Proteomes" id="UP000541185"/>
    </source>
</evidence>
<reference evidence="2 3" key="1">
    <citation type="submission" date="2020-04" db="EMBL/GenBank/DDBJ databases">
        <title>Ramlibacter sp. G-1-2-2 isolated from soil.</title>
        <authorList>
            <person name="Dahal R.H."/>
        </authorList>
    </citation>
    <scope>NUCLEOTIDE SEQUENCE [LARGE SCALE GENOMIC DNA]</scope>
    <source>
        <strain evidence="2 3">G-1-2-2</strain>
    </source>
</reference>
<evidence type="ECO:0000256" key="1">
    <source>
        <dbReference type="SAM" id="Phobius"/>
    </source>
</evidence>
<keyword evidence="1" id="KW-0812">Transmembrane</keyword>
<comment type="caution">
    <text evidence="2">The sequence shown here is derived from an EMBL/GenBank/DDBJ whole genome shotgun (WGS) entry which is preliminary data.</text>
</comment>
<name>A0A848H9B8_9BURK</name>
<proteinExistence type="predicted"/>
<keyword evidence="1" id="KW-1133">Transmembrane helix</keyword>
<protein>
    <submittedName>
        <fullName evidence="2">Uncharacterized protein</fullName>
    </submittedName>
</protein>
<accession>A0A848H9B8</accession>
<dbReference type="EMBL" id="JABBFX010000002">
    <property type="protein sequence ID" value="NML46562.1"/>
    <property type="molecule type" value="Genomic_DNA"/>
</dbReference>
<feature type="transmembrane region" description="Helical" evidence="1">
    <location>
        <begin position="40"/>
        <end position="59"/>
    </location>
</feature>
<keyword evidence="1" id="KW-0472">Membrane</keyword>
<dbReference type="Proteomes" id="UP000541185">
    <property type="component" value="Unassembled WGS sequence"/>
</dbReference>
<dbReference type="AlphaFoldDB" id="A0A848H9B8"/>
<keyword evidence="3" id="KW-1185">Reference proteome</keyword>
<gene>
    <name evidence="2" type="ORF">HHL11_22645</name>
</gene>